<dbReference type="InterPro" id="IPR045567">
    <property type="entry name" value="CofH/MnqC-like_C"/>
</dbReference>
<evidence type="ECO:0000313" key="3">
    <source>
        <dbReference type="Proteomes" id="UP000263273"/>
    </source>
</evidence>
<name>A0A354YVS5_9FIRM</name>
<proteinExistence type="predicted"/>
<sequence>SIMIEENVVRSAGLEYKMKKEEMIELIRGAGRIPALRDTEYRILEVY</sequence>
<dbReference type="Proteomes" id="UP000263273">
    <property type="component" value="Unassembled WGS sequence"/>
</dbReference>
<accession>A0A354YVS5</accession>
<feature type="domain" description="CofH/MqnC-like C-terminal" evidence="1">
    <location>
        <begin position="1"/>
        <end position="45"/>
    </location>
</feature>
<protein>
    <submittedName>
        <fullName evidence="2">Dehypoxanthine futalosine cyclase</fullName>
    </submittedName>
</protein>
<comment type="caution">
    <text evidence="2">The sequence shown here is derived from an EMBL/GenBank/DDBJ whole genome shotgun (WGS) entry which is preliminary data.</text>
</comment>
<dbReference type="AlphaFoldDB" id="A0A354YVS5"/>
<feature type="non-terminal residue" evidence="2">
    <location>
        <position position="1"/>
    </location>
</feature>
<dbReference type="Pfam" id="PF19288">
    <property type="entry name" value="CofH_C"/>
    <property type="match status" value="1"/>
</dbReference>
<gene>
    <name evidence="2" type="ORF">DDZ44_05090</name>
</gene>
<evidence type="ECO:0000259" key="1">
    <source>
        <dbReference type="Pfam" id="PF19288"/>
    </source>
</evidence>
<dbReference type="EMBL" id="DNZF01000111">
    <property type="protein sequence ID" value="HBK53294.1"/>
    <property type="molecule type" value="Genomic_DNA"/>
</dbReference>
<evidence type="ECO:0000313" key="2">
    <source>
        <dbReference type="EMBL" id="HBK53294.1"/>
    </source>
</evidence>
<reference evidence="2 3" key="1">
    <citation type="journal article" date="2018" name="Nat. Biotechnol.">
        <title>A standardized bacterial taxonomy based on genome phylogeny substantially revises the tree of life.</title>
        <authorList>
            <person name="Parks D.H."/>
            <person name="Chuvochina M."/>
            <person name="Waite D.W."/>
            <person name="Rinke C."/>
            <person name="Skarshewski A."/>
            <person name="Chaumeil P.A."/>
            <person name="Hugenholtz P."/>
        </authorList>
    </citation>
    <scope>NUCLEOTIDE SEQUENCE [LARGE SCALE GENOMIC DNA]</scope>
    <source>
        <strain evidence="2">UBA10948</strain>
    </source>
</reference>
<organism evidence="2 3">
    <name type="scientific">Syntrophomonas wolfei</name>
    <dbReference type="NCBI Taxonomy" id="863"/>
    <lineage>
        <taxon>Bacteria</taxon>
        <taxon>Bacillati</taxon>
        <taxon>Bacillota</taxon>
        <taxon>Clostridia</taxon>
        <taxon>Eubacteriales</taxon>
        <taxon>Syntrophomonadaceae</taxon>
        <taxon>Syntrophomonas</taxon>
    </lineage>
</organism>